<evidence type="ECO:0000256" key="1">
    <source>
        <dbReference type="SAM" id="MobiDB-lite"/>
    </source>
</evidence>
<organism evidence="2 3">
    <name type="scientific">Elysia crispata</name>
    <name type="common">lettuce slug</name>
    <dbReference type="NCBI Taxonomy" id="231223"/>
    <lineage>
        <taxon>Eukaryota</taxon>
        <taxon>Metazoa</taxon>
        <taxon>Spiralia</taxon>
        <taxon>Lophotrochozoa</taxon>
        <taxon>Mollusca</taxon>
        <taxon>Gastropoda</taxon>
        <taxon>Heterobranchia</taxon>
        <taxon>Euthyneura</taxon>
        <taxon>Panpulmonata</taxon>
        <taxon>Sacoglossa</taxon>
        <taxon>Placobranchoidea</taxon>
        <taxon>Plakobranchidae</taxon>
        <taxon>Elysia</taxon>
    </lineage>
</organism>
<protein>
    <submittedName>
        <fullName evidence="2">Uncharacterized protein</fullName>
    </submittedName>
</protein>
<name>A0AAE0YS57_9GAST</name>
<evidence type="ECO:0000313" key="2">
    <source>
        <dbReference type="EMBL" id="KAK3756204.1"/>
    </source>
</evidence>
<comment type="caution">
    <text evidence="2">The sequence shown here is derived from an EMBL/GenBank/DDBJ whole genome shotgun (WGS) entry which is preliminary data.</text>
</comment>
<dbReference type="EMBL" id="JAWDGP010005538">
    <property type="protein sequence ID" value="KAK3756204.1"/>
    <property type="molecule type" value="Genomic_DNA"/>
</dbReference>
<accession>A0AAE0YS57</accession>
<dbReference type="AlphaFoldDB" id="A0AAE0YS57"/>
<sequence length="179" mass="19824">MSCNCSLVFCSFYDTNVIQVWMYMARDILLTCAWLPIQSGQSDYPYDEATLVKQTTHIVLPIKLPWSQNPAFGYSGYPGQIGYPDKPAQQAAKAIPTSQATQSAASSKTSEDPSDRYRSIRSGRSVYSKATHPIRGVGCGAGGRRAWCQDMTRVMPHYSCSFALSRTGISTQLQTICQW</sequence>
<keyword evidence="3" id="KW-1185">Reference proteome</keyword>
<dbReference type="Proteomes" id="UP001283361">
    <property type="component" value="Unassembled WGS sequence"/>
</dbReference>
<reference evidence="2" key="1">
    <citation type="journal article" date="2023" name="G3 (Bethesda)">
        <title>A reference genome for the long-term kleptoplast-retaining sea slug Elysia crispata morphotype clarki.</title>
        <authorList>
            <person name="Eastman K.E."/>
            <person name="Pendleton A.L."/>
            <person name="Shaikh M.A."/>
            <person name="Suttiyut T."/>
            <person name="Ogas R."/>
            <person name="Tomko P."/>
            <person name="Gavelis G."/>
            <person name="Widhalm J.R."/>
            <person name="Wisecaver J.H."/>
        </authorList>
    </citation>
    <scope>NUCLEOTIDE SEQUENCE</scope>
    <source>
        <strain evidence="2">ECLA1</strain>
    </source>
</reference>
<evidence type="ECO:0000313" key="3">
    <source>
        <dbReference type="Proteomes" id="UP001283361"/>
    </source>
</evidence>
<feature type="compositionally biased region" description="Low complexity" evidence="1">
    <location>
        <begin position="97"/>
        <end position="108"/>
    </location>
</feature>
<feature type="region of interest" description="Disordered" evidence="1">
    <location>
        <begin position="95"/>
        <end position="118"/>
    </location>
</feature>
<gene>
    <name evidence="2" type="ORF">RRG08_015740</name>
</gene>
<proteinExistence type="predicted"/>
<feature type="compositionally biased region" description="Basic and acidic residues" evidence="1">
    <location>
        <begin position="109"/>
        <end position="118"/>
    </location>
</feature>